<dbReference type="RefSeq" id="XP_002849691.1">
    <property type="nucleotide sequence ID" value="XM_002849645.1"/>
</dbReference>
<evidence type="ECO:0000313" key="3">
    <source>
        <dbReference type="Proteomes" id="UP000002035"/>
    </source>
</evidence>
<sequence>MTVITSQPIQQGPGTGTMQPSTERQWAQPSHPSAIRVVSSRLLTSGTNMDEKAASFCLAAVADRDIPANSLIVKNTSTTLAAVKAYSTVQVSRDQHIELNSDLLYCNHSCDPNVKFVTSTLAMESHNGQADAPVSGALEHRVGYVTALPVFLWRKEVSGMG</sequence>
<keyword evidence="3" id="KW-1185">Reference proteome</keyword>
<accession>C5FGC1</accession>
<organism evidence="2 3">
    <name type="scientific">Arthroderma otae (strain ATCC MYA-4605 / CBS 113480)</name>
    <name type="common">Microsporum canis</name>
    <dbReference type="NCBI Taxonomy" id="554155"/>
    <lineage>
        <taxon>Eukaryota</taxon>
        <taxon>Fungi</taxon>
        <taxon>Dikarya</taxon>
        <taxon>Ascomycota</taxon>
        <taxon>Pezizomycotina</taxon>
        <taxon>Eurotiomycetes</taxon>
        <taxon>Eurotiomycetidae</taxon>
        <taxon>Onygenales</taxon>
        <taxon>Arthrodermataceae</taxon>
        <taxon>Microsporum</taxon>
    </lineage>
</organism>
<proteinExistence type="predicted"/>
<dbReference type="STRING" id="554155.C5FGC1"/>
<evidence type="ECO:0008006" key="4">
    <source>
        <dbReference type="Google" id="ProtNLM"/>
    </source>
</evidence>
<evidence type="ECO:0000256" key="1">
    <source>
        <dbReference type="SAM" id="MobiDB-lite"/>
    </source>
</evidence>
<dbReference type="Proteomes" id="UP000002035">
    <property type="component" value="Unassembled WGS sequence"/>
</dbReference>
<dbReference type="GeneID" id="9222741"/>
<dbReference type="OrthoDB" id="5984008at2759"/>
<feature type="region of interest" description="Disordered" evidence="1">
    <location>
        <begin position="1"/>
        <end position="31"/>
    </location>
</feature>
<dbReference type="InterPro" id="IPR046341">
    <property type="entry name" value="SET_dom_sf"/>
</dbReference>
<name>C5FGC1_ARTOC</name>
<reference evidence="3" key="1">
    <citation type="journal article" date="2012" name="MBio">
        <title>Comparative genome analysis of Trichophyton rubrum and related dermatophytes reveals candidate genes involved in infection.</title>
        <authorList>
            <person name="Martinez D.A."/>
            <person name="Oliver B.G."/>
            <person name="Graeser Y."/>
            <person name="Goldberg J.M."/>
            <person name="Li W."/>
            <person name="Martinez-Rossi N.M."/>
            <person name="Monod M."/>
            <person name="Shelest E."/>
            <person name="Barton R.C."/>
            <person name="Birch E."/>
            <person name="Brakhage A.A."/>
            <person name="Chen Z."/>
            <person name="Gurr S.J."/>
            <person name="Heiman D."/>
            <person name="Heitman J."/>
            <person name="Kosti I."/>
            <person name="Rossi A."/>
            <person name="Saif S."/>
            <person name="Samalova M."/>
            <person name="Saunders C.W."/>
            <person name="Shea T."/>
            <person name="Summerbell R.C."/>
            <person name="Xu J."/>
            <person name="Young S."/>
            <person name="Zeng Q."/>
            <person name="Birren B.W."/>
            <person name="Cuomo C.A."/>
            <person name="White T.C."/>
        </authorList>
    </citation>
    <scope>NUCLEOTIDE SEQUENCE [LARGE SCALE GENOMIC DNA]</scope>
    <source>
        <strain evidence="3">ATCC MYA-4605 / CBS 113480</strain>
    </source>
</reference>
<evidence type="ECO:0000313" key="2">
    <source>
        <dbReference type="EMBL" id="EEQ29806.1"/>
    </source>
</evidence>
<dbReference type="HOGENOM" id="CLU_1643299_0_0_1"/>
<gene>
    <name evidence="2" type="ORF">MCYG_02625</name>
</gene>
<dbReference type="AlphaFoldDB" id="C5FGC1"/>
<dbReference type="SUPFAM" id="SSF82199">
    <property type="entry name" value="SET domain"/>
    <property type="match status" value="1"/>
</dbReference>
<dbReference type="eggNOG" id="ENOG502S11B">
    <property type="taxonomic scope" value="Eukaryota"/>
</dbReference>
<dbReference type="VEuPathDB" id="FungiDB:MCYG_02625"/>
<protein>
    <recommendedName>
        <fullName evidence="4">SET domain-containing protein</fullName>
    </recommendedName>
</protein>
<dbReference type="EMBL" id="DS995702">
    <property type="protein sequence ID" value="EEQ29806.1"/>
    <property type="molecule type" value="Genomic_DNA"/>
</dbReference>